<comment type="caution">
    <text evidence="1">The sequence shown here is derived from an EMBL/GenBank/DDBJ whole genome shotgun (WGS) entry which is preliminary data.</text>
</comment>
<keyword evidence="2" id="KW-1185">Reference proteome</keyword>
<dbReference type="Proteomes" id="UP000653305">
    <property type="component" value="Unassembled WGS sequence"/>
</dbReference>
<protein>
    <submittedName>
        <fullName evidence="1">Probable receptor-like protein kinase at3g55450</fullName>
    </submittedName>
</protein>
<keyword evidence="1" id="KW-0675">Receptor</keyword>
<keyword evidence="1" id="KW-0808">Transferase</keyword>
<sequence length="86" mass="9702">MDARIEGQYSPAGTLKAAIIFVRCLAMEPKYRPAMDEVVKALEQLQDNYSLKIEGADQHKYRQACADDDSSRRAASYPRPFATKCM</sequence>
<gene>
    <name evidence="1" type="ORF">PHJA_001894700</name>
</gene>
<organism evidence="1 2">
    <name type="scientific">Phtheirospermum japonicum</name>
    <dbReference type="NCBI Taxonomy" id="374723"/>
    <lineage>
        <taxon>Eukaryota</taxon>
        <taxon>Viridiplantae</taxon>
        <taxon>Streptophyta</taxon>
        <taxon>Embryophyta</taxon>
        <taxon>Tracheophyta</taxon>
        <taxon>Spermatophyta</taxon>
        <taxon>Magnoliopsida</taxon>
        <taxon>eudicotyledons</taxon>
        <taxon>Gunneridae</taxon>
        <taxon>Pentapetalae</taxon>
        <taxon>asterids</taxon>
        <taxon>lamiids</taxon>
        <taxon>Lamiales</taxon>
        <taxon>Orobanchaceae</taxon>
        <taxon>Orobanchaceae incertae sedis</taxon>
        <taxon>Phtheirospermum</taxon>
    </lineage>
</organism>
<name>A0A830CE73_9LAMI</name>
<dbReference type="Gene3D" id="1.10.510.10">
    <property type="entry name" value="Transferase(Phosphotransferase) domain 1"/>
    <property type="match status" value="1"/>
</dbReference>
<reference evidence="1" key="1">
    <citation type="submission" date="2020-07" db="EMBL/GenBank/DDBJ databases">
        <title>Ethylene signaling mediates host invasion by parasitic plants.</title>
        <authorList>
            <person name="Yoshida S."/>
        </authorList>
    </citation>
    <scope>NUCLEOTIDE SEQUENCE</scope>
    <source>
        <strain evidence="1">Okayama</strain>
    </source>
</reference>
<dbReference type="GO" id="GO:0016301">
    <property type="term" value="F:kinase activity"/>
    <property type="evidence" value="ECO:0007669"/>
    <property type="project" value="UniProtKB-KW"/>
</dbReference>
<evidence type="ECO:0000313" key="2">
    <source>
        <dbReference type="Proteomes" id="UP000653305"/>
    </source>
</evidence>
<dbReference type="AlphaFoldDB" id="A0A830CE73"/>
<dbReference type="OrthoDB" id="1936432at2759"/>
<accession>A0A830CE73</accession>
<dbReference type="EMBL" id="BMAC01000491">
    <property type="protein sequence ID" value="GFP97506.1"/>
    <property type="molecule type" value="Genomic_DNA"/>
</dbReference>
<proteinExistence type="predicted"/>
<keyword evidence="1" id="KW-0418">Kinase</keyword>
<evidence type="ECO:0000313" key="1">
    <source>
        <dbReference type="EMBL" id="GFP97506.1"/>
    </source>
</evidence>